<comment type="similarity">
    <text evidence="4">Belongs to the class-I pyridoxal-phosphate-dependent aminotransferase family.</text>
</comment>
<dbReference type="InterPro" id="IPR015422">
    <property type="entry name" value="PyrdxlP-dep_Trfase_small"/>
</dbReference>
<evidence type="ECO:0000259" key="5">
    <source>
        <dbReference type="Pfam" id="PF00155"/>
    </source>
</evidence>
<dbReference type="CDD" id="cd00609">
    <property type="entry name" value="AAT_like"/>
    <property type="match status" value="1"/>
</dbReference>
<dbReference type="GO" id="GO:0008483">
    <property type="term" value="F:transaminase activity"/>
    <property type="evidence" value="ECO:0007669"/>
    <property type="project" value="UniProtKB-KW"/>
</dbReference>
<evidence type="ECO:0000256" key="1">
    <source>
        <dbReference type="ARBA" id="ARBA00001933"/>
    </source>
</evidence>
<dbReference type="Pfam" id="PF00155">
    <property type="entry name" value="Aminotran_1_2"/>
    <property type="match status" value="1"/>
</dbReference>
<comment type="cofactor">
    <cofactor evidence="1 4">
        <name>pyridoxal 5'-phosphate</name>
        <dbReference type="ChEBI" id="CHEBI:597326"/>
    </cofactor>
</comment>
<dbReference type="InterPro" id="IPR015424">
    <property type="entry name" value="PyrdxlP-dep_Trfase"/>
</dbReference>
<dbReference type="InterPro" id="IPR004839">
    <property type="entry name" value="Aminotransferase_I/II_large"/>
</dbReference>
<dbReference type="EC" id="2.6.1.-" evidence="4"/>
<dbReference type="InterPro" id="IPR050881">
    <property type="entry name" value="LL-DAP_aminotransferase"/>
</dbReference>
<dbReference type="PANTHER" id="PTHR42832:SF3">
    <property type="entry name" value="L-GLUTAMINE--4-(METHYLSULFANYL)-2-OXOBUTANOATE AMINOTRANSFERASE"/>
    <property type="match status" value="1"/>
</dbReference>
<name>A0A933GLJ8_UNCTE</name>
<proteinExistence type="inferred from homology"/>
<evidence type="ECO:0000256" key="4">
    <source>
        <dbReference type="RuleBase" id="RU000481"/>
    </source>
</evidence>
<feature type="non-terminal residue" evidence="6">
    <location>
        <position position="355"/>
    </location>
</feature>
<keyword evidence="2 4" id="KW-0032">Aminotransferase</keyword>
<sequence>MIKYPLAERLSQLPPYLFAAIDKMKQEAKDRGVDIIDLGIGDPDQPTPGHIIEHLSEGARKAINHRYPSYEGLLAFREAVANWYNRRFGVKLDAKTEVLSLIGSKEGIGHIPLAFINPGEKVLIPDPGYPVYKAGTIFAGGIPVILPLLKKNKFLPDLNSLKSDDLKGAKLIFINYPNNPTAAIANKGFFEEVADFAKKHDLIVCHDAAYSEIYFNDQPPQSFLEVPVAKEVGIEFHSLSKTYNMTGWRLGFAVGNAEILAGLGKIKTNLDSGVFQAVQEAGIEALEGDQSCITHMSQIYQERRDTLVDGLKKIGLAVEIPQATFYVWISTPSGYSSSQAALHLLEKTGVVCTPG</sequence>
<feature type="domain" description="Aminotransferase class I/classII large" evidence="5">
    <location>
        <begin position="34"/>
        <end position="355"/>
    </location>
</feature>
<protein>
    <recommendedName>
        <fullName evidence="4">Aminotransferase</fullName>
        <ecNumber evidence="4">2.6.1.-</ecNumber>
    </recommendedName>
</protein>
<evidence type="ECO:0000313" key="6">
    <source>
        <dbReference type="EMBL" id="MBI4596118.1"/>
    </source>
</evidence>
<gene>
    <name evidence="6" type="ORF">HY730_07035</name>
</gene>
<dbReference type="Gene3D" id="3.40.640.10">
    <property type="entry name" value="Type I PLP-dependent aspartate aminotransferase-like (Major domain)"/>
    <property type="match status" value="1"/>
</dbReference>
<accession>A0A933GLJ8</accession>
<keyword evidence="3 4" id="KW-0808">Transferase</keyword>
<dbReference type="EMBL" id="JACQWF010000315">
    <property type="protein sequence ID" value="MBI4596118.1"/>
    <property type="molecule type" value="Genomic_DNA"/>
</dbReference>
<dbReference type="InterPro" id="IPR015421">
    <property type="entry name" value="PyrdxlP-dep_Trfase_major"/>
</dbReference>
<reference evidence="6" key="1">
    <citation type="submission" date="2020-07" db="EMBL/GenBank/DDBJ databases">
        <title>Huge and variable diversity of episymbiotic CPR bacteria and DPANN archaea in groundwater ecosystems.</title>
        <authorList>
            <person name="He C.Y."/>
            <person name="Keren R."/>
            <person name="Whittaker M."/>
            <person name="Farag I.F."/>
            <person name="Doudna J."/>
            <person name="Cate J.H.D."/>
            <person name="Banfield J.F."/>
        </authorList>
    </citation>
    <scope>NUCLEOTIDE SEQUENCE</scope>
    <source>
        <strain evidence="6">NC_groundwater_1482_Ag_S-0.65um_47_24</strain>
    </source>
</reference>
<dbReference type="PANTHER" id="PTHR42832">
    <property type="entry name" value="AMINO ACID AMINOTRANSFERASE"/>
    <property type="match status" value="1"/>
</dbReference>
<evidence type="ECO:0000256" key="2">
    <source>
        <dbReference type="ARBA" id="ARBA00022576"/>
    </source>
</evidence>
<dbReference type="InterPro" id="IPR004838">
    <property type="entry name" value="NHTrfase_class1_PyrdxlP-BS"/>
</dbReference>
<evidence type="ECO:0000256" key="3">
    <source>
        <dbReference type="ARBA" id="ARBA00022679"/>
    </source>
</evidence>
<dbReference type="SUPFAM" id="SSF53383">
    <property type="entry name" value="PLP-dependent transferases"/>
    <property type="match status" value="1"/>
</dbReference>
<comment type="caution">
    <text evidence="6">The sequence shown here is derived from an EMBL/GenBank/DDBJ whole genome shotgun (WGS) entry which is preliminary data.</text>
</comment>
<dbReference type="PROSITE" id="PS00105">
    <property type="entry name" value="AA_TRANSFER_CLASS_1"/>
    <property type="match status" value="1"/>
</dbReference>
<dbReference type="Gene3D" id="3.90.1150.10">
    <property type="entry name" value="Aspartate Aminotransferase, domain 1"/>
    <property type="match status" value="1"/>
</dbReference>
<evidence type="ECO:0000313" key="7">
    <source>
        <dbReference type="Proteomes" id="UP000772181"/>
    </source>
</evidence>
<dbReference type="AlphaFoldDB" id="A0A933GLJ8"/>
<organism evidence="6 7">
    <name type="scientific">Tectimicrobiota bacterium</name>
    <dbReference type="NCBI Taxonomy" id="2528274"/>
    <lineage>
        <taxon>Bacteria</taxon>
        <taxon>Pseudomonadati</taxon>
        <taxon>Nitrospinota/Tectimicrobiota group</taxon>
        <taxon>Candidatus Tectimicrobiota</taxon>
    </lineage>
</organism>
<dbReference type="NCBIfam" id="NF006756">
    <property type="entry name" value="PRK09276.1"/>
    <property type="match status" value="1"/>
</dbReference>
<dbReference type="GO" id="GO:0030170">
    <property type="term" value="F:pyridoxal phosphate binding"/>
    <property type="evidence" value="ECO:0007669"/>
    <property type="project" value="InterPro"/>
</dbReference>
<dbReference type="Proteomes" id="UP000772181">
    <property type="component" value="Unassembled WGS sequence"/>
</dbReference>